<feature type="region of interest" description="Disordered" evidence="5">
    <location>
        <begin position="53"/>
        <end position="132"/>
    </location>
</feature>
<proteinExistence type="inferred from homology"/>
<protein>
    <recommendedName>
        <fullName evidence="8">Nucleolar protein 12</fullName>
    </recommendedName>
</protein>
<evidence type="ECO:0000313" key="7">
    <source>
        <dbReference type="Proteomes" id="UP001214628"/>
    </source>
</evidence>
<comment type="similarity">
    <text evidence="2">Belongs to the RRP17 family.</text>
</comment>
<evidence type="ECO:0000256" key="1">
    <source>
        <dbReference type="ARBA" id="ARBA00004604"/>
    </source>
</evidence>
<evidence type="ECO:0000256" key="3">
    <source>
        <dbReference type="ARBA" id="ARBA00023054"/>
    </source>
</evidence>
<reference evidence="6" key="1">
    <citation type="submission" date="2023-02" db="EMBL/GenBank/DDBJ databases">
        <title>Mating type loci evolution in Malassezia.</title>
        <authorList>
            <person name="Coelho M.A."/>
        </authorList>
    </citation>
    <scope>NUCLEOTIDE SEQUENCE</scope>
    <source>
        <strain evidence="6">CBS 14136</strain>
    </source>
</reference>
<feature type="compositionally biased region" description="Polar residues" evidence="5">
    <location>
        <begin position="1"/>
        <end position="15"/>
    </location>
</feature>
<sequence length="275" mass="31772">MAATLQDLTESSQKSKPLPKKRPTVNRRSPRRYGKGKREEVAFDEDARREYLTGFSKRKQQRKQHAEEVRQARIREEIKQSRRDAAQARKEQAAENVRAERRALGLLSDDDDDEPQPDSALHEEHDFEDEERLAHVTVQEFGADDDWNSFAGPATVSEPLPQRRKVSPPRDPPTKKDSKAKKAKQIPKQPFGSLTSILEPEVVQANYSIPIEEAQPQARVKKDFHYMSSAERAQERKRQRERNHEQAEIRREANRTRIKSGAPRKKISATGKKRK</sequence>
<name>A0AAF0FCY3_9BASI</name>
<feature type="compositionally biased region" description="Basic and acidic residues" evidence="5">
    <location>
        <begin position="232"/>
        <end position="255"/>
    </location>
</feature>
<dbReference type="GO" id="GO:0005730">
    <property type="term" value="C:nucleolus"/>
    <property type="evidence" value="ECO:0007669"/>
    <property type="project" value="UniProtKB-SubCell"/>
</dbReference>
<feature type="compositionally biased region" description="Basic residues" evidence="5">
    <location>
        <begin position="256"/>
        <end position="275"/>
    </location>
</feature>
<evidence type="ECO:0008006" key="8">
    <source>
        <dbReference type="Google" id="ProtNLM"/>
    </source>
</evidence>
<keyword evidence="7" id="KW-1185">Reference proteome</keyword>
<evidence type="ECO:0000256" key="2">
    <source>
        <dbReference type="ARBA" id="ARBA00007175"/>
    </source>
</evidence>
<dbReference type="EMBL" id="CP118378">
    <property type="protein sequence ID" value="WFD44194.1"/>
    <property type="molecule type" value="Genomic_DNA"/>
</dbReference>
<dbReference type="PANTHER" id="PTHR14577:SF0">
    <property type="entry name" value="NUCLEOLAR PROTEIN 12"/>
    <property type="match status" value="1"/>
</dbReference>
<feature type="region of interest" description="Disordered" evidence="5">
    <location>
        <begin position="227"/>
        <end position="275"/>
    </location>
</feature>
<gene>
    <name evidence="6" type="ORF">MPSI1_002860</name>
</gene>
<accession>A0AAF0FCY3</accession>
<organism evidence="6 7">
    <name type="scientific">Malassezia psittaci</name>
    <dbReference type="NCBI Taxonomy" id="1821823"/>
    <lineage>
        <taxon>Eukaryota</taxon>
        <taxon>Fungi</taxon>
        <taxon>Dikarya</taxon>
        <taxon>Basidiomycota</taxon>
        <taxon>Ustilaginomycotina</taxon>
        <taxon>Malasseziomycetes</taxon>
        <taxon>Malasseziales</taxon>
        <taxon>Malasseziaceae</taxon>
        <taxon>Malassezia</taxon>
    </lineage>
</organism>
<feature type="region of interest" description="Disordered" evidence="5">
    <location>
        <begin position="144"/>
        <end position="195"/>
    </location>
</feature>
<feature type="compositionally biased region" description="Basic residues" evidence="5">
    <location>
        <begin position="17"/>
        <end position="35"/>
    </location>
</feature>
<evidence type="ECO:0000256" key="5">
    <source>
        <dbReference type="SAM" id="MobiDB-lite"/>
    </source>
</evidence>
<evidence type="ECO:0000256" key="4">
    <source>
        <dbReference type="ARBA" id="ARBA00023242"/>
    </source>
</evidence>
<keyword evidence="3" id="KW-0175">Coiled coil</keyword>
<evidence type="ECO:0000313" key="6">
    <source>
        <dbReference type="EMBL" id="WFD44194.1"/>
    </source>
</evidence>
<keyword evidence="4" id="KW-0539">Nucleus</keyword>
<dbReference type="InterPro" id="IPR019186">
    <property type="entry name" value="Nucleolar_protein_12"/>
</dbReference>
<feature type="region of interest" description="Disordered" evidence="5">
    <location>
        <begin position="1"/>
        <end position="41"/>
    </location>
</feature>
<dbReference type="AlphaFoldDB" id="A0AAF0FCY3"/>
<feature type="compositionally biased region" description="Basic and acidic residues" evidence="5">
    <location>
        <begin position="64"/>
        <end position="103"/>
    </location>
</feature>
<dbReference type="GO" id="GO:0019843">
    <property type="term" value="F:rRNA binding"/>
    <property type="evidence" value="ECO:0007669"/>
    <property type="project" value="TreeGrafter"/>
</dbReference>
<dbReference type="Pfam" id="PF09805">
    <property type="entry name" value="Nop25"/>
    <property type="match status" value="1"/>
</dbReference>
<dbReference type="Proteomes" id="UP001214628">
    <property type="component" value="Chromosome 4"/>
</dbReference>
<comment type="subcellular location">
    <subcellularLocation>
        <location evidence="1">Nucleus</location>
        <location evidence="1">Nucleolus</location>
    </subcellularLocation>
</comment>
<dbReference type="PANTHER" id="PTHR14577">
    <property type="entry name" value="NUCLEOLAR PROTEIN 12"/>
    <property type="match status" value="1"/>
</dbReference>